<evidence type="ECO:0000259" key="9">
    <source>
        <dbReference type="PROSITE" id="PS52019"/>
    </source>
</evidence>
<evidence type="ECO:0000256" key="6">
    <source>
        <dbReference type="SAM" id="MobiDB-lite"/>
    </source>
</evidence>
<dbReference type="InterPro" id="IPR001227">
    <property type="entry name" value="Ac_transferase_dom_sf"/>
</dbReference>
<dbReference type="InterPro" id="IPR014031">
    <property type="entry name" value="Ketoacyl_synth_C"/>
</dbReference>
<keyword evidence="2" id="KW-0597">Phosphoprotein</keyword>
<evidence type="ECO:0000313" key="10">
    <source>
        <dbReference type="EMBL" id="MEV0363775.1"/>
    </source>
</evidence>
<dbReference type="Gene3D" id="3.30.70.3290">
    <property type="match status" value="2"/>
</dbReference>
<organism evidence="10 11">
    <name type="scientific">Nocardia fusca</name>
    <dbReference type="NCBI Taxonomy" id="941183"/>
    <lineage>
        <taxon>Bacteria</taxon>
        <taxon>Bacillati</taxon>
        <taxon>Actinomycetota</taxon>
        <taxon>Actinomycetes</taxon>
        <taxon>Mycobacteriales</taxon>
        <taxon>Nocardiaceae</taxon>
        <taxon>Nocardia</taxon>
    </lineage>
</organism>
<feature type="active site" description="Proton acceptor; for dehydratase activity" evidence="5">
    <location>
        <position position="991"/>
    </location>
</feature>
<feature type="domain" description="Ketosynthase family 3 (KS3)" evidence="8">
    <location>
        <begin position="33"/>
        <end position="460"/>
    </location>
</feature>
<dbReference type="SMART" id="SM00822">
    <property type="entry name" value="PKS_KR"/>
    <property type="match status" value="2"/>
</dbReference>
<dbReference type="Proteomes" id="UP001551658">
    <property type="component" value="Unassembled WGS sequence"/>
</dbReference>
<dbReference type="InterPro" id="IPR014030">
    <property type="entry name" value="Ketoacyl_synth_N"/>
</dbReference>
<feature type="domain" description="Carrier" evidence="7">
    <location>
        <begin position="3480"/>
        <end position="3555"/>
    </location>
</feature>
<protein>
    <submittedName>
        <fullName evidence="10">SDR family NAD(P)-dependent oxidoreductase</fullName>
    </submittedName>
</protein>
<evidence type="ECO:0000313" key="11">
    <source>
        <dbReference type="Proteomes" id="UP001551658"/>
    </source>
</evidence>
<dbReference type="SMART" id="SM01294">
    <property type="entry name" value="PKS_PP_betabranch"/>
    <property type="match status" value="1"/>
</dbReference>
<sequence>MSNEERLTRYLRKLTGDLRAANKHIGELEDRAREPIAIVGMSCRYPGEVRTPQQLWELVDAGTDAVGPLPTDRGWDLERLYDPDPEVPGTIYTREGGFLYSAPDFDAGFFGIGPREAAVMDPQQRLMLEASWEALEDAGIDPVSLRGSDTGFFAGVFHQYYGPRVGSPELTAEAEGHAYLGAASCVLSGRVSYTFGFKGPTLSVDTACSSSLVALHLACQALRQGDTSLALAGGVTVMSDPSLLIAFARQRALSVDARCKAFAAGADGTGFSEGLGMLVLERLSDARRLGHTVLAVVRGTAVNQDGASKGLTAPNGPSQERVIRAALENAGLEPADVDAVEAHGTGTMLGDPIEARALINVYGARGESGPFRLGSLKSNIGHTSAAAGVGGVIKMVQAMRHETLPRTLHVDAPSPHVEWDPDTVRLLTEAEPWPAGERVRRAGVSSFGVSGTNTHVIIEEPPAEPVAEPTAAPESTSEPVAADHAGPDPDAPVAEPTVTSDVVPWVVSAKSEPGLRAQARRLRDHLLADPATDLWDVAYSLTTSRALLDHRGVVVGRDHAELLAGLDALAEGETAAAAGVVAGTSGAGRTAFLFTGQGAQRVGMGRELFAVFPVFAAALDEVCAEFDPLLGRSLREVMFTDPDGVLDRTEFTQPALFAFEVALYRLVTSFGPTPDVLLGHSIGELVAAYVAGVWSLPDACALVAARGRLMGALPAGGAMVAVAVSEDEATAALAGYGERLSIAAVNGPNSVVLAGDEDAVEEAERLFAGRGRKTGRLRVSHAFHSARMNPMLDEFRAVAARMTYQAPSVPIVSEVSGAVAETELTTPEYWVRQVREGVRFAPGVDTLLTTGTRRFVELGPDAVLTAMTRQCLAVDPELEARSVVAAAARRGTDEVAWFTTFLGTVFAAGAAVRWAPLYAGRSPRRVPLPGYAFQRSRYWLPAGAEAGDVSRLGLRSADHPLLGAVTALPGKDEWLFTGRLSAGAQPWVVDHQVFDTVLLPGTGFVELALAAGARLGTELIDELVLEAPLRLDDGAEVDIQVGVEAPDPEGRRRFVVASRNAADRSTGGSGTTHARGVLAPGVRVDTGVPDGAEIRPADVSTPGDALYDELAVRGFGYGPAFQGVRHLWQAGEDILAEVTLPAGLDTEAARFGIHPALLDAALHAGVHAWIAELPQDEVPLPFSFAGVRLFRTGASAVRVRIRRTGAETLRVEAFDADGAPVLTVAALRARPVNSRVLGRVRAGGRPLYEVRWSTPESPIPGAGDTPVLAAVGLPVATGFTAVYPDMSALIEAGSANSPGAGDRPGPDAVVWCAGDDPADPADPGAAVRARVHEVAAAVRTWLRLPADGTRLVVVTRGGAGLPEENPELSAAAIRGLLRSAQSENPGRIVLLDVEPGTEITPELVGAALAIDEEQLAARAGALLVPRLVRRDVPGPGTDIGSGTVLITGGTGGLGALVARHLVVAHGAGDLVLVSRRGEAADGAAELVAELTGHGTRVRVRACDVSDRSAVAAVLDEIAATGPALTAVVHAAGVLADATLDTLTPEQIDTVLAPKVDAALHLHELTAELDLSAFVLFSSIAAVLGSPGQGNYAAANSVLDALAQRRAHAGLAAVSVAWGPWEESGGMTATLGRGATERMARMGLRSLRHADGLAFFDLAGAAGTPFVGAVDFDTAALSLQVRAGLLPALVRSLVPRSRRADSGGGDLPRRLAAAPADKHDALVLDFVRDQVAAVLGYAAGALIEVDKPFSELGFDSLGAVEFRNRLGRATGLRLPSTLAFDYPTAAAIAGFVRAELAGATPAADRPARRRDRADEPIAIVGMACRYPGGVETPDQLWDLVASGRDAITGFPTDRGWDLERLFDPDPAHPGTSYVREGGFLLDAADFDAGFFGIGPREAVAMDPQQRLLLEVSWEAIEHAGIDPTSLRGSDTGVYTGVMYQDYDALTRRAGPEMEGYIATGAAGSVVSGRVSYALGLEGPAVTMDTACSSSLVALHTACRALRAGESTLALVGGATVMSTPSVFVDFSRQRGLAADGRCKSFSAAADGVAWAEGAGVLVLERLSDAQRAGHRILAVVRGSAVNQDGASNGLTAPNGPSQERVIGAALADAGLAPVDVDVVEAHGTGTALGDPIEARALLTAYGWQRSEPLWIGSLKSNIGHTQAAAGVGGIIKMVQALRHEELPRTLHVDELSPHVDWSAGSVEVLTEARDWPATAGRVRRAGVSSFGISGTNAHVIIEEAPAAPSTRAGAGPDTAGAGALDIPVVPLRISARSEEALRAQAQRLRDWLVDSPDADPWAVARSLLDSRAVLNRRAVVLGGDRAELLAGLAALANGSGAPGTIEGSSVPGQTAFLFTGQGAQRVGMGRELFAVFPVFAAALDEVCAEFDPLLGRSLREVMFTDPDGVLDRTEWTQPVLFAFEVAMARLLESFGMAPDLVTGHSIGELAAAYVAGVWSLPDACALVAARGRLMGALPAGGAMVAVAVTETEATEVVFGYLGRVSIAALNGPSSVVFSGEEDAIEEIAQRFIDEGVRTSRLRVSHAFHSELMEPMLDEFREVARGLTYREPLLPVVSGLSGALAAAELTDPEHWVDQVRECVRFAPGVEALIEAGARTFVEVGPDAVLTAMTRECLAEHPDLEARSVVAASVRRAVDEVRGLVSVLAQVSVAGGPVEWAPLFAGHPDYRVDLPTYAFRRRRYWPQPAPESATGSFGHPLLTAAVPRAAQDEWLFTGLLSLRTHPWLADHVVLGSVLLPGTAFVEMVAAAGTRLGLETVEELVLAAPLVFAAGAEVDIQVGLAVPDGTGRRTFEIHSRPVETGDAPAATPWVLHANGVLAGGDEPGAVWQEQAWPPPGAERVDDHAFYDRLTERGFDYGPAFRGVTALWKRGSETFAEVALDETVSGPVAGFGVHPALLDSCLHAALDGLTGEFAEGQVPLPFSFAGVRLGRRGTAAARARVVAHGDGRIGIDIVDSTGAFVASVAAVTARGVTPEALAAAAGAQAGPVPLVLNWTPVELPAPRTAATLATLGALRIPGIDRHIAETAELAAAESIPDVVVWSWPEDGIAPGDDRAAAVRRAVHATLAMLRSWLSAERTADIRLVVATRGAAGLPDAPVDPVAAAVAGLVRSAQSEHPGRILLLDHDGELDAAVVRGVLEAGEPSVAVRGARMFVPRLAPAAPPATDVPARDGGAFGTGTVLITGGTSGLGAVTARHLAAAHGVRHLLLVSRRGEAAEGVAELVAELAELGARARVAACDVADRASVAAVLDSVDADHPLTAVIHSAGVVDDATIDTLTADQVDRVLTPKVDGALNLDELTRGHELAAFVVYSSVAGVLGAPGQGNYVAANSFLDALAHTRRTAGLPALSVAWGAWSQEVGMTGALDRAAVARLRRMGITPLSDAAGTAYLDAAAAGDSALAVCVDFDRPTLAAGARAGRLPAVLGALVPAPRVRQEAGPAVAGSGADGTALATRLTAVPEEQRDRVVLEMVREHAAAVLGYPDAAALDPETPFQELGFDSLAAVELRNRLAEAAGVTLPYALVFNYPTAVAVAGMLRSLVEEAGAAAATPEASNGSAVDDQLAALRALLGTLPSEQDRSRLAEGLRALLAETLPEPDSETGADQAAVEQASAEELFALIDRQLTAE</sequence>
<dbReference type="SUPFAM" id="SSF52151">
    <property type="entry name" value="FabD/lysophospholipase-like"/>
    <property type="match status" value="2"/>
</dbReference>
<dbReference type="PANTHER" id="PTHR43775:SF51">
    <property type="entry name" value="INACTIVE PHENOLPHTHIOCEROL SYNTHESIS POLYKETIDE SYNTHASE TYPE I PKS1-RELATED"/>
    <property type="match status" value="1"/>
</dbReference>
<accession>A0ABV3F801</accession>
<feature type="compositionally biased region" description="Low complexity" evidence="6">
    <location>
        <begin position="465"/>
        <end position="484"/>
    </location>
</feature>
<dbReference type="PROSITE" id="PS00012">
    <property type="entry name" value="PHOSPHOPANTETHEINE"/>
    <property type="match status" value="1"/>
</dbReference>
<dbReference type="Pfam" id="PF08659">
    <property type="entry name" value="KR"/>
    <property type="match status" value="2"/>
</dbReference>
<evidence type="ECO:0000256" key="4">
    <source>
        <dbReference type="ARBA" id="ARBA00023315"/>
    </source>
</evidence>
<dbReference type="InterPro" id="IPR013968">
    <property type="entry name" value="PKS_KR"/>
</dbReference>
<evidence type="ECO:0000259" key="7">
    <source>
        <dbReference type="PROSITE" id="PS50075"/>
    </source>
</evidence>
<dbReference type="SUPFAM" id="SSF47336">
    <property type="entry name" value="ACP-like"/>
    <property type="match status" value="2"/>
</dbReference>
<dbReference type="InterPro" id="IPR057326">
    <property type="entry name" value="KR_dom"/>
</dbReference>
<dbReference type="InterPro" id="IPR018201">
    <property type="entry name" value="Ketoacyl_synth_AS"/>
</dbReference>
<dbReference type="InterPro" id="IPR020841">
    <property type="entry name" value="PKS_Beta-ketoAc_synthase_dom"/>
</dbReference>
<evidence type="ECO:0000256" key="3">
    <source>
        <dbReference type="ARBA" id="ARBA00022679"/>
    </source>
</evidence>
<dbReference type="Gene3D" id="1.10.1200.10">
    <property type="entry name" value="ACP-like"/>
    <property type="match status" value="2"/>
</dbReference>
<dbReference type="InterPro" id="IPR055123">
    <property type="entry name" value="SpnB-like_Rossmann"/>
</dbReference>
<feature type="domain" description="PKS/mFAS DH" evidence="9">
    <location>
        <begin position="959"/>
        <end position="1238"/>
    </location>
</feature>
<dbReference type="InterPro" id="IPR049552">
    <property type="entry name" value="PKS_DH_N"/>
</dbReference>
<gene>
    <name evidence="10" type="ORF">AB0H72_13820</name>
</gene>
<dbReference type="Gene3D" id="3.40.366.10">
    <property type="entry name" value="Malonyl-Coenzyme A Acyl Carrier Protein, domain 2"/>
    <property type="match status" value="2"/>
</dbReference>
<feature type="active site" description="Proton donor; for dehydratase activity" evidence="5">
    <location>
        <position position="1159"/>
    </location>
</feature>
<dbReference type="InterPro" id="IPR049900">
    <property type="entry name" value="PKS_mFAS_DH"/>
</dbReference>
<keyword evidence="3" id="KW-0808">Transferase</keyword>
<dbReference type="InterPro" id="IPR032821">
    <property type="entry name" value="PKS_assoc"/>
</dbReference>
<dbReference type="Pfam" id="PF02801">
    <property type="entry name" value="Ketoacyl-synt_C"/>
    <property type="match status" value="2"/>
</dbReference>
<name>A0ABV3F801_9NOCA</name>
<dbReference type="Gene3D" id="3.40.47.10">
    <property type="match status" value="2"/>
</dbReference>
<dbReference type="InterPro" id="IPR036291">
    <property type="entry name" value="NAD(P)-bd_dom_sf"/>
</dbReference>
<dbReference type="PROSITE" id="PS52019">
    <property type="entry name" value="PKS_MFAS_DH"/>
    <property type="match status" value="2"/>
</dbReference>
<dbReference type="InterPro" id="IPR020807">
    <property type="entry name" value="PKS_DH"/>
</dbReference>
<evidence type="ECO:0000256" key="1">
    <source>
        <dbReference type="ARBA" id="ARBA00022450"/>
    </source>
</evidence>
<dbReference type="SUPFAM" id="SSF51735">
    <property type="entry name" value="NAD(P)-binding Rossmann-fold domains"/>
    <property type="match status" value="4"/>
</dbReference>
<dbReference type="PROSITE" id="PS00606">
    <property type="entry name" value="KS3_1"/>
    <property type="match status" value="2"/>
</dbReference>
<dbReference type="PROSITE" id="PS52004">
    <property type="entry name" value="KS3_2"/>
    <property type="match status" value="2"/>
</dbReference>
<dbReference type="SMART" id="SM00827">
    <property type="entry name" value="PKS_AT"/>
    <property type="match status" value="2"/>
</dbReference>
<dbReference type="Pfam" id="PF16197">
    <property type="entry name" value="KAsynt_C_assoc"/>
    <property type="match status" value="2"/>
</dbReference>
<feature type="region of interest" description="C-terminal hotdog fold" evidence="5">
    <location>
        <begin position="1098"/>
        <end position="1238"/>
    </location>
</feature>
<dbReference type="SUPFAM" id="SSF53901">
    <property type="entry name" value="Thiolase-like"/>
    <property type="match status" value="2"/>
</dbReference>
<dbReference type="InterPro" id="IPR016036">
    <property type="entry name" value="Malonyl_transacylase_ACP-bd"/>
</dbReference>
<dbReference type="InterPro" id="IPR006162">
    <property type="entry name" value="Ppantetheine_attach_site"/>
</dbReference>
<dbReference type="PROSITE" id="PS50075">
    <property type="entry name" value="CARRIER"/>
    <property type="match status" value="2"/>
</dbReference>
<dbReference type="InterPro" id="IPR009081">
    <property type="entry name" value="PP-bd_ACP"/>
</dbReference>
<dbReference type="InterPro" id="IPR020806">
    <property type="entry name" value="PKS_PP-bd"/>
</dbReference>
<dbReference type="Gene3D" id="3.10.129.110">
    <property type="entry name" value="Polyketide synthase dehydratase"/>
    <property type="match status" value="2"/>
</dbReference>
<dbReference type="SMART" id="SM00826">
    <property type="entry name" value="PKS_DH"/>
    <property type="match status" value="2"/>
</dbReference>
<reference evidence="10 11" key="1">
    <citation type="submission" date="2024-06" db="EMBL/GenBank/DDBJ databases">
        <title>The Natural Products Discovery Center: Release of the First 8490 Sequenced Strains for Exploring Actinobacteria Biosynthetic Diversity.</title>
        <authorList>
            <person name="Kalkreuter E."/>
            <person name="Kautsar S.A."/>
            <person name="Yang D."/>
            <person name="Bader C.D."/>
            <person name="Teijaro C.N."/>
            <person name="Fluegel L."/>
            <person name="Davis C.M."/>
            <person name="Simpson J.R."/>
            <person name="Lauterbach L."/>
            <person name="Steele A.D."/>
            <person name="Gui C."/>
            <person name="Meng S."/>
            <person name="Li G."/>
            <person name="Viehrig K."/>
            <person name="Ye F."/>
            <person name="Su P."/>
            <person name="Kiefer A.F."/>
            <person name="Nichols A."/>
            <person name="Cepeda A.J."/>
            <person name="Yan W."/>
            <person name="Fan B."/>
            <person name="Jiang Y."/>
            <person name="Adhikari A."/>
            <person name="Zheng C.-J."/>
            <person name="Schuster L."/>
            <person name="Cowan T.M."/>
            <person name="Smanski M.J."/>
            <person name="Chevrette M.G."/>
            <person name="De Carvalho L.P.S."/>
            <person name="Shen B."/>
        </authorList>
    </citation>
    <scope>NUCLEOTIDE SEQUENCE [LARGE SCALE GENOMIC DNA]</scope>
    <source>
        <strain evidence="10 11">NPDC050671</strain>
    </source>
</reference>
<dbReference type="CDD" id="cd00833">
    <property type="entry name" value="PKS"/>
    <property type="match status" value="2"/>
</dbReference>
<dbReference type="Pfam" id="PF14765">
    <property type="entry name" value="PS-DH"/>
    <property type="match status" value="2"/>
</dbReference>
<dbReference type="InterPro" id="IPR014043">
    <property type="entry name" value="Acyl_transferase_dom"/>
</dbReference>
<dbReference type="Gene3D" id="3.40.50.720">
    <property type="entry name" value="NAD(P)-binding Rossmann-like Domain"/>
    <property type="match status" value="2"/>
</dbReference>
<dbReference type="Pfam" id="PF22953">
    <property type="entry name" value="SpnB_Rossmann"/>
    <property type="match status" value="2"/>
</dbReference>
<feature type="region of interest" description="Disordered" evidence="6">
    <location>
        <begin position="461"/>
        <end position="497"/>
    </location>
</feature>
<dbReference type="Pfam" id="PF21089">
    <property type="entry name" value="PKS_DH_N"/>
    <property type="match status" value="2"/>
</dbReference>
<dbReference type="PANTHER" id="PTHR43775">
    <property type="entry name" value="FATTY ACID SYNTHASE"/>
    <property type="match status" value="1"/>
</dbReference>
<dbReference type="SMART" id="SM00823">
    <property type="entry name" value="PKS_PP"/>
    <property type="match status" value="2"/>
</dbReference>
<dbReference type="InterPro" id="IPR050091">
    <property type="entry name" value="PKS_NRPS_Biosynth_Enz"/>
</dbReference>
<dbReference type="Pfam" id="PF00109">
    <property type="entry name" value="ketoacyl-synt"/>
    <property type="match status" value="2"/>
</dbReference>
<dbReference type="InterPro" id="IPR049551">
    <property type="entry name" value="PKS_DH_C"/>
</dbReference>
<feature type="domain" description="PKS/mFAS DH" evidence="9">
    <location>
        <begin position="2712"/>
        <end position="2993"/>
    </location>
</feature>
<dbReference type="InterPro" id="IPR016039">
    <property type="entry name" value="Thiolase-like"/>
</dbReference>
<dbReference type="InterPro" id="IPR036736">
    <property type="entry name" value="ACP-like_sf"/>
</dbReference>
<dbReference type="Pfam" id="PF00698">
    <property type="entry name" value="Acyl_transf_1"/>
    <property type="match status" value="2"/>
</dbReference>
<comment type="caution">
    <text evidence="10">The sequence shown here is derived from an EMBL/GenBank/DDBJ whole genome shotgun (WGS) entry which is preliminary data.</text>
</comment>
<dbReference type="InterPro" id="IPR042104">
    <property type="entry name" value="PKS_dehydratase_sf"/>
</dbReference>
<proteinExistence type="predicted"/>
<evidence type="ECO:0000256" key="2">
    <source>
        <dbReference type="ARBA" id="ARBA00022553"/>
    </source>
</evidence>
<feature type="region of interest" description="N-terminal hotdog fold" evidence="5">
    <location>
        <begin position="2712"/>
        <end position="2840"/>
    </location>
</feature>
<dbReference type="Pfam" id="PF00550">
    <property type="entry name" value="PP-binding"/>
    <property type="match status" value="2"/>
</dbReference>
<keyword evidence="1" id="KW-0596">Phosphopantetheine</keyword>
<feature type="active site" description="Proton acceptor; for dehydratase activity" evidence="5">
    <location>
        <position position="2744"/>
    </location>
</feature>
<feature type="region of interest" description="N-terminal hotdog fold" evidence="5">
    <location>
        <begin position="959"/>
        <end position="1085"/>
    </location>
</feature>
<keyword evidence="4" id="KW-0012">Acyltransferase</keyword>
<feature type="active site" description="Proton donor; for dehydratase activity" evidence="5">
    <location>
        <position position="2914"/>
    </location>
</feature>
<dbReference type="EMBL" id="JBFAIH010000006">
    <property type="protein sequence ID" value="MEV0363775.1"/>
    <property type="molecule type" value="Genomic_DNA"/>
</dbReference>
<dbReference type="RefSeq" id="WP_357978351.1">
    <property type="nucleotide sequence ID" value="NZ_JBFAIH010000006.1"/>
</dbReference>
<dbReference type="CDD" id="cd08956">
    <property type="entry name" value="KR_3_FAS_SDR_x"/>
    <property type="match status" value="2"/>
</dbReference>
<feature type="region of interest" description="C-terminal hotdog fold" evidence="5">
    <location>
        <begin position="2853"/>
        <end position="2993"/>
    </location>
</feature>
<evidence type="ECO:0000256" key="5">
    <source>
        <dbReference type="PROSITE-ProRule" id="PRU01363"/>
    </source>
</evidence>
<dbReference type="InterPro" id="IPR016035">
    <property type="entry name" value="Acyl_Trfase/lysoPLipase"/>
</dbReference>
<dbReference type="SMART" id="SM00825">
    <property type="entry name" value="PKS_KS"/>
    <property type="match status" value="2"/>
</dbReference>
<dbReference type="SUPFAM" id="SSF55048">
    <property type="entry name" value="Probable ACP-binding domain of malonyl-CoA ACP transacylase"/>
    <property type="match status" value="2"/>
</dbReference>
<evidence type="ECO:0000259" key="8">
    <source>
        <dbReference type="PROSITE" id="PS52004"/>
    </source>
</evidence>
<feature type="domain" description="Ketosynthase family 3 (KS3)" evidence="8">
    <location>
        <begin position="1813"/>
        <end position="2238"/>
    </location>
</feature>
<keyword evidence="11" id="KW-1185">Reference proteome</keyword>
<feature type="domain" description="Carrier" evidence="7">
    <location>
        <begin position="1720"/>
        <end position="1795"/>
    </location>
</feature>